<dbReference type="Proteomes" id="UP001446871">
    <property type="component" value="Unassembled WGS sequence"/>
</dbReference>
<dbReference type="InterPro" id="IPR036873">
    <property type="entry name" value="Rhodanese-like_dom_sf"/>
</dbReference>
<dbReference type="Gene3D" id="3.40.250.10">
    <property type="entry name" value="Rhodanese-like domain"/>
    <property type="match status" value="1"/>
</dbReference>
<evidence type="ECO:0000259" key="1">
    <source>
        <dbReference type="PROSITE" id="PS50206"/>
    </source>
</evidence>
<dbReference type="Pfam" id="PF00581">
    <property type="entry name" value="Rhodanese"/>
    <property type="match status" value="1"/>
</dbReference>
<dbReference type="PROSITE" id="PS50206">
    <property type="entry name" value="RHODANESE_3"/>
    <property type="match status" value="1"/>
</dbReference>
<proteinExistence type="predicted"/>
<evidence type="ECO:0000313" key="3">
    <source>
        <dbReference type="Proteomes" id="UP001446871"/>
    </source>
</evidence>
<dbReference type="PANTHER" id="PTHR10828">
    <property type="entry name" value="M-PHASE INDUCER PHOSPHATASE DUAL SPECIFICITY PHOSPHATASE CDC25"/>
    <property type="match status" value="1"/>
</dbReference>
<organism evidence="2 3">
    <name type="scientific">Apiospora saccharicola</name>
    <dbReference type="NCBI Taxonomy" id="335842"/>
    <lineage>
        <taxon>Eukaryota</taxon>
        <taxon>Fungi</taxon>
        <taxon>Dikarya</taxon>
        <taxon>Ascomycota</taxon>
        <taxon>Pezizomycotina</taxon>
        <taxon>Sordariomycetes</taxon>
        <taxon>Xylariomycetidae</taxon>
        <taxon>Amphisphaeriales</taxon>
        <taxon>Apiosporaceae</taxon>
        <taxon>Apiospora</taxon>
    </lineage>
</organism>
<dbReference type="EMBL" id="JAQQWM010000003">
    <property type="protein sequence ID" value="KAK8071549.1"/>
    <property type="molecule type" value="Genomic_DNA"/>
</dbReference>
<dbReference type="SMART" id="SM00450">
    <property type="entry name" value="RHOD"/>
    <property type="match status" value="1"/>
</dbReference>
<accession>A0ABR1VJY3</accession>
<reference evidence="2 3" key="1">
    <citation type="submission" date="2023-01" db="EMBL/GenBank/DDBJ databases">
        <title>Analysis of 21 Apiospora genomes using comparative genomics revels a genus with tremendous synthesis potential of carbohydrate active enzymes and secondary metabolites.</title>
        <authorList>
            <person name="Sorensen T."/>
        </authorList>
    </citation>
    <scope>NUCLEOTIDE SEQUENCE [LARGE SCALE GENOMIC DNA]</scope>
    <source>
        <strain evidence="2 3">CBS 83171</strain>
    </source>
</reference>
<dbReference type="CDD" id="cd01443">
    <property type="entry name" value="Cdc25_Acr2p"/>
    <property type="match status" value="1"/>
</dbReference>
<protein>
    <submittedName>
        <fullName evidence="2">Arsenate reductase</fullName>
    </submittedName>
</protein>
<sequence length="156" mass="17378">MAALSQVPWHAAYPAPKTTEPGGLTKEDVLRMLQRGEEDFVLIDLRRNDYEGGTIRGSINLPAQSLYPTIPRLYKLFQKAGVKKAIWYCGSSSGRGTRAAGWFQDYLDDQGDKEMESVILKGGIKGWATAPGDEFVQWMDGYDEAVWQGLKEGKCN</sequence>
<evidence type="ECO:0000313" key="2">
    <source>
        <dbReference type="EMBL" id="KAK8071549.1"/>
    </source>
</evidence>
<gene>
    <name evidence="2" type="ORF">PG996_004897</name>
</gene>
<comment type="caution">
    <text evidence="2">The sequence shown here is derived from an EMBL/GenBank/DDBJ whole genome shotgun (WGS) entry which is preliminary data.</text>
</comment>
<dbReference type="SUPFAM" id="SSF52821">
    <property type="entry name" value="Rhodanese/Cell cycle control phosphatase"/>
    <property type="match status" value="1"/>
</dbReference>
<name>A0ABR1VJY3_9PEZI</name>
<keyword evidence="3" id="KW-1185">Reference proteome</keyword>
<dbReference type="PANTHER" id="PTHR10828:SF50">
    <property type="entry name" value="REDUCTASE (ARC2), PUTATIVE (AFU_ORTHOLOGUE AFUA_6G13400)-RELATED"/>
    <property type="match status" value="1"/>
</dbReference>
<dbReference type="InterPro" id="IPR001763">
    <property type="entry name" value="Rhodanese-like_dom"/>
</dbReference>
<feature type="domain" description="Rhodanese" evidence="1">
    <location>
        <begin position="36"/>
        <end position="136"/>
    </location>
</feature>